<dbReference type="SUPFAM" id="SSF52540">
    <property type="entry name" value="P-loop containing nucleoside triphosphate hydrolases"/>
    <property type="match status" value="1"/>
</dbReference>
<dbReference type="Proteomes" id="UP000270021">
    <property type="component" value="Chromosome"/>
</dbReference>
<dbReference type="KEGG" id="fsl:EJO69_02310"/>
<proteinExistence type="predicted"/>
<dbReference type="AlphaFoldDB" id="A0A3Q8WU43"/>
<accession>A0A3Q8WU43</accession>
<sequence>MIILVGPPGTGVRELVTILESRGRTTVDSDRLAEEREGMPLSDLAISGGPTRYAEAERDAALAALDSGADIVVLGSGALGNAEGDDQGAAVRSRIDHAIAAGATKVFLTAAPKQLLDRSGLNVPRSVAIGSPRSMYLTQLKSRSPLYEADAAVVDTTDGDWEALADQIETL</sequence>
<evidence type="ECO:0008006" key="3">
    <source>
        <dbReference type="Google" id="ProtNLM"/>
    </source>
</evidence>
<dbReference type="Gene3D" id="3.40.50.300">
    <property type="entry name" value="P-loop containing nucleotide triphosphate hydrolases"/>
    <property type="match status" value="1"/>
</dbReference>
<name>A0A3Q8WU43_9ACTO</name>
<dbReference type="Pfam" id="PF01202">
    <property type="entry name" value="SKI"/>
    <property type="match status" value="1"/>
</dbReference>
<dbReference type="RefSeq" id="WP_126038690.1">
    <property type="nucleotide sequence ID" value="NZ_CP034438.1"/>
</dbReference>
<reference evidence="1 2" key="1">
    <citation type="submission" date="2018-12" db="EMBL/GenBank/DDBJ databases">
        <title>Complete genome sequence of Flaviflexus salsibiostraticola KCTC 33148.</title>
        <authorList>
            <person name="Bae J.-W."/>
        </authorList>
    </citation>
    <scope>NUCLEOTIDE SEQUENCE [LARGE SCALE GENOMIC DNA]</scope>
    <source>
        <strain evidence="1 2">KCTC 33148</strain>
    </source>
</reference>
<dbReference type="OrthoDB" id="3256983at2"/>
<organism evidence="1 2">
    <name type="scientific">Flaviflexus salsibiostraticola</name>
    <dbReference type="NCBI Taxonomy" id="1282737"/>
    <lineage>
        <taxon>Bacteria</taxon>
        <taxon>Bacillati</taxon>
        <taxon>Actinomycetota</taxon>
        <taxon>Actinomycetes</taxon>
        <taxon>Actinomycetales</taxon>
        <taxon>Actinomycetaceae</taxon>
        <taxon>Flaviflexus</taxon>
    </lineage>
</organism>
<protein>
    <recommendedName>
        <fullName evidence="3">Shikimate kinase</fullName>
    </recommendedName>
</protein>
<evidence type="ECO:0000313" key="1">
    <source>
        <dbReference type="EMBL" id="AZN29261.1"/>
    </source>
</evidence>
<evidence type="ECO:0000313" key="2">
    <source>
        <dbReference type="Proteomes" id="UP000270021"/>
    </source>
</evidence>
<dbReference type="InterPro" id="IPR031322">
    <property type="entry name" value="Shikimate/glucono_kinase"/>
</dbReference>
<keyword evidence="2" id="KW-1185">Reference proteome</keyword>
<dbReference type="InterPro" id="IPR027417">
    <property type="entry name" value="P-loop_NTPase"/>
</dbReference>
<dbReference type="EMBL" id="CP034438">
    <property type="protein sequence ID" value="AZN29261.1"/>
    <property type="molecule type" value="Genomic_DNA"/>
</dbReference>
<gene>
    <name evidence="1" type="ORF">EJO69_02310</name>
</gene>